<keyword evidence="7" id="KW-1185">Reference proteome</keyword>
<dbReference type="GO" id="GO:0006406">
    <property type="term" value="P:mRNA export from nucleus"/>
    <property type="evidence" value="ECO:0007669"/>
    <property type="project" value="EnsemblFungi"/>
</dbReference>
<dbReference type="Gene3D" id="3.40.50.150">
    <property type="entry name" value="Vaccinia Virus protein VP39"/>
    <property type="match status" value="2"/>
</dbReference>
<dbReference type="GO" id="GO:0042054">
    <property type="term" value="F:histone methyltransferase activity"/>
    <property type="evidence" value="ECO:0007669"/>
    <property type="project" value="TreeGrafter"/>
</dbReference>
<proteinExistence type="predicted"/>
<dbReference type="GO" id="GO:0032968">
    <property type="term" value="P:positive regulation of transcription elongation by RNA polymerase II"/>
    <property type="evidence" value="ECO:0007669"/>
    <property type="project" value="EnsemblFungi"/>
</dbReference>
<dbReference type="Gene3D" id="2.70.160.11">
    <property type="entry name" value="Hnrnp arginine n-methyltransferase1"/>
    <property type="match status" value="1"/>
</dbReference>
<dbReference type="FunFam" id="2.70.160.11:FF:000001">
    <property type="entry name" value="Blast:Protein arginine N-methyltransferase 1"/>
    <property type="match status" value="1"/>
</dbReference>
<dbReference type="OrthoDB" id="7848332at2759"/>
<organism evidence="6 7">
    <name type="scientific">Neonectria ditissima</name>
    <dbReference type="NCBI Taxonomy" id="78410"/>
    <lineage>
        <taxon>Eukaryota</taxon>
        <taxon>Fungi</taxon>
        <taxon>Dikarya</taxon>
        <taxon>Ascomycota</taxon>
        <taxon>Pezizomycotina</taxon>
        <taxon>Sordariomycetes</taxon>
        <taxon>Hypocreomycetidae</taxon>
        <taxon>Hypocreales</taxon>
        <taxon>Nectriaceae</taxon>
        <taxon>Neonectria</taxon>
    </lineage>
</organism>
<evidence type="ECO:0000313" key="6">
    <source>
        <dbReference type="EMBL" id="KPM45498.1"/>
    </source>
</evidence>
<accession>A0A0P7BV04</accession>
<dbReference type="Proteomes" id="UP000050424">
    <property type="component" value="Unassembled WGS sequence"/>
</dbReference>
<dbReference type="InterPro" id="IPR055135">
    <property type="entry name" value="PRMT_dom"/>
</dbReference>
<comment type="caution">
    <text evidence="6">The sequence shown here is derived from an EMBL/GenBank/DDBJ whole genome shotgun (WGS) entry which is preliminary data.</text>
</comment>
<dbReference type="EMBL" id="LKCW01000007">
    <property type="protein sequence ID" value="KPM45498.1"/>
    <property type="molecule type" value="Genomic_DNA"/>
</dbReference>
<evidence type="ECO:0000256" key="2">
    <source>
        <dbReference type="ARBA" id="ARBA00022679"/>
    </source>
</evidence>
<dbReference type="AlphaFoldDB" id="A0A0P7BV04"/>
<dbReference type="InterPro" id="IPR029063">
    <property type="entry name" value="SAM-dependent_MTases_sf"/>
</dbReference>
<keyword evidence="1 4" id="KW-0489">Methyltransferase</keyword>
<dbReference type="GO" id="GO:0005634">
    <property type="term" value="C:nucleus"/>
    <property type="evidence" value="ECO:0007669"/>
    <property type="project" value="EnsemblFungi"/>
</dbReference>
<dbReference type="PANTHER" id="PTHR11006">
    <property type="entry name" value="PROTEIN ARGININE N-METHYLTRANSFERASE"/>
    <property type="match status" value="1"/>
</dbReference>
<protein>
    <submittedName>
        <fullName evidence="6">Protein arginine N-methyltransferase 1</fullName>
    </submittedName>
</protein>
<dbReference type="GO" id="GO:0035241">
    <property type="term" value="F:protein-arginine omega-N monomethyltransferase activity"/>
    <property type="evidence" value="ECO:0007669"/>
    <property type="project" value="EnsemblFungi"/>
</dbReference>
<name>A0A0P7BV04_9HYPO</name>
<dbReference type="Pfam" id="PF22528">
    <property type="entry name" value="PRMT_C"/>
    <property type="match status" value="1"/>
</dbReference>
<dbReference type="PROSITE" id="PS51678">
    <property type="entry name" value="SAM_MT_PRMT"/>
    <property type="match status" value="1"/>
</dbReference>
<dbReference type="PANTHER" id="PTHR11006:SF53">
    <property type="entry name" value="PROTEIN ARGININE N-METHYLTRANSFERASE 3"/>
    <property type="match status" value="1"/>
</dbReference>
<dbReference type="SUPFAM" id="SSF53335">
    <property type="entry name" value="S-adenosyl-L-methionine-dependent methyltransferases"/>
    <property type="match status" value="2"/>
</dbReference>
<evidence type="ECO:0000256" key="4">
    <source>
        <dbReference type="PROSITE-ProRule" id="PRU01015"/>
    </source>
</evidence>
<keyword evidence="2 4" id="KW-0808">Transferase</keyword>
<feature type="domain" description="Protein arginine N-methyltransferase" evidence="5">
    <location>
        <begin position="194"/>
        <end position="357"/>
    </location>
</feature>
<keyword evidence="3 4" id="KW-0949">S-adenosyl-L-methionine</keyword>
<dbReference type="GO" id="GO:0032259">
    <property type="term" value="P:methylation"/>
    <property type="evidence" value="ECO:0007669"/>
    <property type="project" value="UniProtKB-KW"/>
</dbReference>
<sequence>MSGDKMEVEMAEEKMKGMDHSEQHYFKSYDHHDEVRTRSYMNAIVQNKHIFKDKVVLDVGCGTAILSMYVYSFCTSAVCVRSASRAPLPASAPAPCFNAAQIALFAAKAGAKHVIGVDMSTIIFKAREIVEVNGLSDKITLLQGKMEEVVLPFPKVDIIISEWMGYFLLYESMLDTVLYARDTYLEKDGLIFPDKATIFFAGIEDGEYKDEKIGFWDDVYGFNYSPLKHTALSEPLVDTVDIKAVVTDPTPVLTLDLYTCTTADLAFTTPFKLSVKRDDFIHALVSWFDIDFTACHKPIRFSTGPHTKYTHWKQTVFYLEDVLTVQQDEEVTLNLDVKPNNKNRRDLDIKITYELETQDRNRSAKGGSEYRMC</sequence>
<dbReference type="GO" id="GO:0042802">
    <property type="term" value="F:identical protein binding"/>
    <property type="evidence" value="ECO:0007669"/>
    <property type="project" value="EnsemblFungi"/>
</dbReference>
<dbReference type="STRING" id="78410.A0A0P7BV04"/>
<dbReference type="CDD" id="cd02440">
    <property type="entry name" value="AdoMet_MTases"/>
    <property type="match status" value="1"/>
</dbReference>
<gene>
    <name evidence="6" type="ORF">AK830_g1097</name>
</gene>
<evidence type="ECO:0000313" key="7">
    <source>
        <dbReference type="Proteomes" id="UP000050424"/>
    </source>
</evidence>
<evidence type="ECO:0000259" key="5">
    <source>
        <dbReference type="Pfam" id="PF22528"/>
    </source>
</evidence>
<dbReference type="GO" id="GO:0035242">
    <property type="term" value="F:protein-arginine omega-N asymmetric methyltransferase activity"/>
    <property type="evidence" value="ECO:0007669"/>
    <property type="project" value="EnsemblFungi"/>
</dbReference>
<dbReference type="GO" id="GO:0046656">
    <property type="term" value="P:folic acid biosynthetic process"/>
    <property type="evidence" value="ECO:0007669"/>
    <property type="project" value="EnsemblFungi"/>
</dbReference>
<evidence type="ECO:0000256" key="3">
    <source>
        <dbReference type="ARBA" id="ARBA00022691"/>
    </source>
</evidence>
<dbReference type="InterPro" id="IPR025799">
    <property type="entry name" value="Arg_MeTrfase"/>
</dbReference>
<evidence type="ECO:0000256" key="1">
    <source>
        <dbReference type="ARBA" id="ARBA00022603"/>
    </source>
</evidence>
<reference evidence="6 7" key="1">
    <citation type="submission" date="2015-09" db="EMBL/GenBank/DDBJ databases">
        <title>Draft genome of a European isolate of the apple canker pathogen Neonectria ditissima.</title>
        <authorList>
            <person name="Gomez-Cortecero A."/>
            <person name="Harrison R.J."/>
            <person name="Armitage A.D."/>
        </authorList>
    </citation>
    <scope>NUCLEOTIDE SEQUENCE [LARGE SCALE GENOMIC DNA]</scope>
    <source>
        <strain evidence="6 7">R09/05</strain>
    </source>
</reference>
<dbReference type="GO" id="GO:0060567">
    <property type="term" value="P:negative regulation of termination of DNA-templated transcription"/>
    <property type="evidence" value="ECO:0007669"/>
    <property type="project" value="EnsemblFungi"/>
</dbReference>